<comment type="caution">
    <text evidence="4">The sequence shown here is derived from an EMBL/GenBank/DDBJ whole genome shotgun (WGS) entry which is preliminary data.</text>
</comment>
<evidence type="ECO:0000313" key="5">
    <source>
        <dbReference type="Proteomes" id="UP001292094"/>
    </source>
</evidence>
<feature type="transmembrane region" description="Helical" evidence="3">
    <location>
        <begin position="82"/>
        <end position="101"/>
    </location>
</feature>
<organism evidence="4 5">
    <name type="scientific">Petrolisthes manimaculis</name>
    <dbReference type="NCBI Taxonomy" id="1843537"/>
    <lineage>
        <taxon>Eukaryota</taxon>
        <taxon>Metazoa</taxon>
        <taxon>Ecdysozoa</taxon>
        <taxon>Arthropoda</taxon>
        <taxon>Crustacea</taxon>
        <taxon>Multicrustacea</taxon>
        <taxon>Malacostraca</taxon>
        <taxon>Eumalacostraca</taxon>
        <taxon>Eucarida</taxon>
        <taxon>Decapoda</taxon>
        <taxon>Pleocyemata</taxon>
        <taxon>Anomura</taxon>
        <taxon>Galatheoidea</taxon>
        <taxon>Porcellanidae</taxon>
        <taxon>Petrolisthes</taxon>
    </lineage>
</organism>
<keyword evidence="5" id="KW-1185">Reference proteome</keyword>
<dbReference type="InterPro" id="IPR009057">
    <property type="entry name" value="Homeodomain-like_sf"/>
</dbReference>
<dbReference type="EMBL" id="JAWZYT010004582">
    <property type="protein sequence ID" value="KAK4293315.1"/>
    <property type="molecule type" value="Genomic_DNA"/>
</dbReference>
<dbReference type="SUPFAM" id="SSF46689">
    <property type="entry name" value="Homeodomain-like"/>
    <property type="match status" value="1"/>
</dbReference>
<proteinExistence type="predicted"/>
<dbReference type="PANTHER" id="PTHR16148:SF14">
    <property type="entry name" value="MYND-TYPE DOMAIN-CONTAINING PROTEIN"/>
    <property type="match status" value="1"/>
</dbReference>
<keyword evidence="3" id="KW-0812">Transmembrane</keyword>
<dbReference type="AlphaFoldDB" id="A0AAE1TS58"/>
<keyword evidence="3" id="KW-0472">Membrane</keyword>
<feature type="region of interest" description="Disordered" evidence="2">
    <location>
        <begin position="305"/>
        <end position="358"/>
    </location>
</feature>
<dbReference type="InterPro" id="IPR036388">
    <property type="entry name" value="WH-like_DNA-bd_sf"/>
</dbReference>
<evidence type="ECO:0000313" key="4">
    <source>
        <dbReference type="EMBL" id="KAK4293315.1"/>
    </source>
</evidence>
<dbReference type="GO" id="GO:0005654">
    <property type="term" value="C:nucleoplasm"/>
    <property type="evidence" value="ECO:0007669"/>
    <property type="project" value="TreeGrafter"/>
</dbReference>
<keyword evidence="3" id="KW-1133">Transmembrane helix</keyword>
<dbReference type="PANTHER" id="PTHR16148">
    <property type="entry name" value="NF-KAPPA-B-REPRESSING FACTOR-RELATED"/>
    <property type="match status" value="1"/>
</dbReference>
<dbReference type="Proteomes" id="UP001292094">
    <property type="component" value="Unassembled WGS sequence"/>
</dbReference>
<protein>
    <submittedName>
        <fullName evidence="4">Uncharacterized protein</fullName>
    </submittedName>
</protein>
<dbReference type="GO" id="GO:0005730">
    <property type="term" value="C:nucleolus"/>
    <property type="evidence" value="ECO:0007669"/>
    <property type="project" value="TreeGrafter"/>
</dbReference>
<name>A0AAE1TS58_9EUCA</name>
<evidence type="ECO:0000256" key="3">
    <source>
        <dbReference type="SAM" id="Phobius"/>
    </source>
</evidence>
<sequence length="397" mass="44109">MVRRDVTRVSERLRFVWLWVEGKSLRAIARETGVGATTVSRWIRRWLHEGHVHLRQHIRKETHIFGECCGVTVSEFQMMMMMAFLVFLTPLIIIIILASVYTPVVAAVTLLPRGDGKLGWEAVGAVLTSPSLPPSPPHCSLAFITHNNNISTSTSIIQKGSDLSVSLGVSVFEVTTMKGQDNNNNNNLTQTHLTRVVSQARQVRVGSWCVSVVVVSRDVELLNSLAHEIREGRLLQWDTRLVVVTQLDLHTLTHLLHTHWTFAMMNTLMLNKENSSFHGASFPVSVDEESMPLFGVVRKTVQTTTTTTTTGNNNNNNSSNTSNNINNTTNNNSSNNTSNTTTTTTTNTNKNNNNINNNNSLITFKGRDYKMLLAVGEALHFTPVITLTTSVTQVFVN</sequence>
<dbReference type="Pfam" id="PF13384">
    <property type="entry name" value="HTH_23"/>
    <property type="match status" value="1"/>
</dbReference>
<accession>A0AAE1TS58</accession>
<evidence type="ECO:0000256" key="2">
    <source>
        <dbReference type="SAM" id="MobiDB-lite"/>
    </source>
</evidence>
<comment type="subcellular location">
    <subcellularLocation>
        <location evidence="1">Nucleus</location>
    </subcellularLocation>
</comment>
<dbReference type="Gene3D" id="1.10.10.10">
    <property type="entry name" value="Winged helix-like DNA-binding domain superfamily/Winged helix DNA-binding domain"/>
    <property type="match status" value="1"/>
</dbReference>
<gene>
    <name evidence="4" type="ORF">Pmani_033976</name>
</gene>
<reference evidence="4" key="1">
    <citation type="submission" date="2023-11" db="EMBL/GenBank/DDBJ databases">
        <title>Genome assemblies of two species of porcelain crab, Petrolisthes cinctipes and Petrolisthes manimaculis (Anomura: Porcellanidae).</title>
        <authorList>
            <person name="Angst P."/>
        </authorList>
    </citation>
    <scope>NUCLEOTIDE SEQUENCE</scope>
    <source>
        <strain evidence="4">PB745_02</strain>
        <tissue evidence="4">Gill</tissue>
    </source>
</reference>
<evidence type="ECO:0000256" key="1">
    <source>
        <dbReference type="ARBA" id="ARBA00004123"/>
    </source>
</evidence>